<protein>
    <submittedName>
        <fullName evidence="1">Uncharacterized protein</fullName>
    </submittedName>
</protein>
<dbReference type="AlphaFoldDB" id="A0A6N8HEW7"/>
<comment type="caution">
    <text evidence="1">The sequence shown here is derived from an EMBL/GenBank/DDBJ whole genome shotgun (WGS) entry which is preliminary data.</text>
</comment>
<dbReference type="RefSeq" id="WP_157483432.1">
    <property type="nucleotide sequence ID" value="NZ_WOWP01000037.1"/>
</dbReference>
<evidence type="ECO:0000313" key="2">
    <source>
        <dbReference type="Proteomes" id="UP000433945"/>
    </source>
</evidence>
<proteinExistence type="predicted"/>
<keyword evidence="2" id="KW-1185">Reference proteome</keyword>
<accession>A0A6N8HEW7</accession>
<sequence>MKYTITFLIALLCAGCEIKKEYINDPQDIAMSKHLANVFYETMSHEERVPLYKLMGDEVDLDEFKSVIDEKDSLYGRVEAITVIAIKTKKSEGTAGLHVESQVSAEIRREFAKVYEKILIVQEGYEEPRVQKFSTDSVGEINFEYRAYRKRIEEEEKRKYESSK</sequence>
<gene>
    <name evidence="1" type="ORF">GN157_10895</name>
</gene>
<reference evidence="1 2" key="1">
    <citation type="submission" date="2019-12" db="EMBL/GenBank/DDBJ databases">
        <authorList>
            <person name="Sun J.-Q."/>
        </authorList>
    </citation>
    <scope>NUCLEOTIDE SEQUENCE [LARGE SCALE GENOMIC DNA]</scope>
    <source>
        <strain evidence="1 2">JCM 17928</strain>
    </source>
</reference>
<dbReference type="EMBL" id="WOWP01000037">
    <property type="protein sequence ID" value="MUV04217.1"/>
    <property type="molecule type" value="Genomic_DNA"/>
</dbReference>
<organism evidence="1 2">
    <name type="scientific">Flavobacterium rakeshii</name>
    <dbReference type="NCBI Taxonomy" id="1038845"/>
    <lineage>
        <taxon>Bacteria</taxon>
        <taxon>Pseudomonadati</taxon>
        <taxon>Bacteroidota</taxon>
        <taxon>Flavobacteriia</taxon>
        <taxon>Flavobacteriales</taxon>
        <taxon>Flavobacteriaceae</taxon>
        <taxon>Flavobacterium</taxon>
    </lineage>
</organism>
<name>A0A6N8HEW7_9FLAO</name>
<evidence type="ECO:0000313" key="1">
    <source>
        <dbReference type="EMBL" id="MUV04217.1"/>
    </source>
</evidence>
<dbReference type="Proteomes" id="UP000433945">
    <property type="component" value="Unassembled WGS sequence"/>
</dbReference>